<name>A0A918KJT5_9GAMM</name>
<keyword evidence="2" id="KW-1185">Reference proteome</keyword>
<reference evidence="1" key="2">
    <citation type="submission" date="2020-09" db="EMBL/GenBank/DDBJ databases">
        <authorList>
            <person name="Sun Q."/>
            <person name="Kim S."/>
        </authorList>
    </citation>
    <scope>NUCLEOTIDE SEQUENCE</scope>
    <source>
        <strain evidence="1">KCTC 22169</strain>
    </source>
</reference>
<gene>
    <name evidence="1" type="ORF">GCM10007392_36830</name>
</gene>
<comment type="caution">
    <text evidence="1">The sequence shown here is derived from an EMBL/GenBank/DDBJ whole genome shotgun (WGS) entry which is preliminary data.</text>
</comment>
<organism evidence="1 2">
    <name type="scientific">Saccharospirillum salsuginis</name>
    <dbReference type="NCBI Taxonomy" id="418750"/>
    <lineage>
        <taxon>Bacteria</taxon>
        <taxon>Pseudomonadati</taxon>
        <taxon>Pseudomonadota</taxon>
        <taxon>Gammaproteobacteria</taxon>
        <taxon>Oceanospirillales</taxon>
        <taxon>Saccharospirillaceae</taxon>
        <taxon>Saccharospirillum</taxon>
    </lineage>
</organism>
<sequence length="70" mass="7454">MLNALLVGTVGIALAFLEWVLAFPAMRLGVFIAPFHRLSNSLGHLWGVARGSVSSRTVQGGPRENPEPGL</sequence>
<protein>
    <submittedName>
        <fullName evidence="1">Uncharacterized protein</fullName>
    </submittedName>
</protein>
<dbReference type="AlphaFoldDB" id="A0A918KJT5"/>
<proteinExistence type="predicted"/>
<reference evidence="1" key="1">
    <citation type="journal article" date="2014" name="Int. J. Syst. Evol. Microbiol.">
        <title>Complete genome sequence of Corynebacterium casei LMG S-19264T (=DSM 44701T), isolated from a smear-ripened cheese.</title>
        <authorList>
            <consortium name="US DOE Joint Genome Institute (JGI-PGF)"/>
            <person name="Walter F."/>
            <person name="Albersmeier A."/>
            <person name="Kalinowski J."/>
            <person name="Ruckert C."/>
        </authorList>
    </citation>
    <scope>NUCLEOTIDE SEQUENCE</scope>
    <source>
        <strain evidence="1">KCTC 22169</strain>
    </source>
</reference>
<evidence type="ECO:0000313" key="1">
    <source>
        <dbReference type="EMBL" id="GGX65848.1"/>
    </source>
</evidence>
<dbReference type="EMBL" id="BMXR01000010">
    <property type="protein sequence ID" value="GGX65848.1"/>
    <property type="molecule type" value="Genomic_DNA"/>
</dbReference>
<dbReference type="Proteomes" id="UP000626148">
    <property type="component" value="Unassembled WGS sequence"/>
</dbReference>
<accession>A0A918KJT5</accession>
<evidence type="ECO:0000313" key="2">
    <source>
        <dbReference type="Proteomes" id="UP000626148"/>
    </source>
</evidence>